<evidence type="ECO:0000256" key="4">
    <source>
        <dbReference type="SAM" id="MobiDB-lite"/>
    </source>
</evidence>
<keyword evidence="1" id="KW-0723">Serine/threonine-protein kinase</keyword>
<feature type="compositionally biased region" description="Polar residues" evidence="4">
    <location>
        <begin position="235"/>
        <end position="250"/>
    </location>
</feature>
<proteinExistence type="predicted"/>
<protein>
    <recommendedName>
        <fullName evidence="5">Alpha-type protein kinase domain-containing protein</fullName>
    </recommendedName>
</protein>
<feature type="region of interest" description="Disordered" evidence="4">
    <location>
        <begin position="614"/>
        <end position="637"/>
    </location>
</feature>
<dbReference type="InterPro" id="IPR011009">
    <property type="entry name" value="Kinase-like_dom_sf"/>
</dbReference>
<evidence type="ECO:0000313" key="6">
    <source>
        <dbReference type="EMBL" id="GAT58505.1"/>
    </source>
</evidence>
<evidence type="ECO:0000313" key="7">
    <source>
        <dbReference type="Proteomes" id="UP000815677"/>
    </source>
</evidence>
<feature type="domain" description="Alpha-type protein kinase" evidence="5">
    <location>
        <begin position="344"/>
        <end position="611"/>
    </location>
</feature>
<feature type="compositionally biased region" description="Basic and acidic residues" evidence="4">
    <location>
        <begin position="265"/>
        <end position="276"/>
    </location>
</feature>
<dbReference type="Proteomes" id="UP000815677">
    <property type="component" value="Unassembled WGS sequence"/>
</dbReference>
<accession>A0ABQ0M567</accession>
<keyword evidence="7" id="KW-1185">Reference proteome</keyword>
<evidence type="ECO:0000256" key="2">
    <source>
        <dbReference type="ARBA" id="ARBA00022679"/>
    </source>
</evidence>
<feature type="region of interest" description="Disordered" evidence="4">
    <location>
        <begin position="218"/>
        <end position="290"/>
    </location>
</feature>
<dbReference type="EMBL" id="DF849719">
    <property type="protein sequence ID" value="GAT58505.1"/>
    <property type="molecule type" value="Genomic_DNA"/>
</dbReference>
<dbReference type="Pfam" id="PF02816">
    <property type="entry name" value="Alpha_kinase"/>
    <property type="match status" value="1"/>
</dbReference>
<dbReference type="Gene3D" id="3.20.200.10">
    <property type="entry name" value="MHCK/EF2 kinase"/>
    <property type="match status" value="1"/>
</dbReference>
<evidence type="ECO:0000256" key="1">
    <source>
        <dbReference type="ARBA" id="ARBA00022527"/>
    </source>
</evidence>
<sequence>MGPPPLPTQLPVAIPSSWTPSPYSYAPPPTAVLSSTPAYAYSAAHAQYPVQRKMWQSKAYQSTSAPLVTCRFRLEYAIVGKLKGQLVGVSYNLHVPFRSESAMLILRYYSQNIVDSAPGIPADAPISVIRDAGRKKLTSKIEIHLRGVWLDWSDIALKDAKNTMDLDSYAEAEHGPYLLRYCTKSKSKEAPLVFTRQAVDLVFMISESQWDRIEDFRDKQENESAPGNTAVEIPPTSSRRQNVSEANEMTMSRRPAVPQITPDSESSKRPRSDSRIEPTTPPKAKRMLEYHSPDQKKLLRGLEVGGSSASQISGQVKLNLEQITFFPIPTIPLHDLLDAAGCTGFVCDPAEAIPGQLNLAVGPGQFIGRGAFKTAQSGYLTLTPLQNEGLGGRPSEPVVAKRPYANGAPSGNQFQISRLDPEDEFASILMEANVLKWSLSLWGLVEAYIQNHIHDYGLPVFDLPSPRFVQAGVALVHAATPAAGSAQTTNLLRSFLLEELIKDHADSFRKFIGNRSAVPLPSAISGPDDQNFADFLAFTQHLQYWKTRGLVYLSDLQGTTEFLTDPQIMTAPGLAKGADLFADGNVASAFADFPKQHQCNRFCRWFDVPEFGAEAEGSESEEAEAEGRLSAADPEVA</sequence>
<name>A0ABQ0M567_MYCCL</name>
<keyword evidence="2" id="KW-0808">Transferase</keyword>
<dbReference type="SUPFAM" id="SSF56112">
    <property type="entry name" value="Protein kinase-like (PK-like)"/>
    <property type="match status" value="1"/>
</dbReference>
<reference evidence="6" key="1">
    <citation type="submission" date="2014-09" db="EMBL/GenBank/DDBJ databases">
        <title>Genome sequence of the luminous mushroom Mycena chlorophos for searching fungal bioluminescence genes.</title>
        <authorList>
            <person name="Tanaka Y."/>
            <person name="Kasuga D."/>
            <person name="Oba Y."/>
            <person name="Hase S."/>
            <person name="Sato K."/>
            <person name="Oba Y."/>
            <person name="Sakakibara Y."/>
        </authorList>
    </citation>
    <scope>NUCLEOTIDE SEQUENCE</scope>
</reference>
<evidence type="ECO:0000259" key="5">
    <source>
        <dbReference type="PROSITE" id="PS51158"/>
    </source>
</evidence>
<feature type="compositionally biased region" description="Low complexity" evidence="4">
    <location>
        <begin position="628"/>
        <end position="637"/>
    </location>
</feature>
<dbReference type="InterPro" id="IPR004166">
    <property type="entry name" value="a-kinase_dom"/>
</dbReference>
<keyword evidence="3" id="KW-0418">Kinase</keyword>
<organism evidence="6 7">
    <name type="scientific">Mycena chlorophos</name>
    <name type="common">Agaric fungus</name>
    <name type="synonym">Agaricus chlorophos</name>
    <dbReference type="NCBI Taxonomy" id="658473"/>
    <lineage>
        <taxon>Eukaryota</taxon>
        <taxon>Fungi</taxon>
        <taxon>Dikarya</taxon>
        <taxon>Basidiomycota</taxon>
        <taxon>Agaricomycotina</taxon>
        <taxon>Agaricomycetes</taxon>
        <taxon>Agaricomycetidae</taxon>
        <taxon>Agaricales</taxon>
        <taxon>Marasmiineae</taxon>
        <taxon>Mycenaceae</taxon>
        <taxon>Mycena</taxon>
    </lineage>
</organism>
<gene>
    <name evidence="6" type="ORF">MCHLO_14931</name>
</gene>
<dbReference type="PROSITE" id="PS51158">
    <property type="entry name" value="ALPHA_KINASE"/>
    <property type="match status" value="1"/>
</dbReference>
<evidence type="ECO:0000256" key="3">
    <source>
        <dbReference type="ARBA" id="ARBA00022777"/>
    </source>
</evidence>